<dbReference type="InterPro" id="IPR011009">
    <property type="entry name" value="Kinase-like_dom_sf"/>
</dbReference>
<dbReference type="PANTHER" id="PTHR41283:SF1">
    <property type="entry name" value="AMINOGLYCOSIDE PHOSPHOTRANSFERASE DOMAIN-CONTAINING PROTEIN"/>
    <property type="match status" value="1"/>
</dbReference>
<evidence type="ECO:0000313" key="3">
    <source>
        <dbReference type="Proteomes" id="UP001524473"/>
    </source>
</evidence>
<dbReference type="Proteomes" id="UP001524473">
    <property type="component" value="Unassembled WGS sequence"/>
</dbReference>
<name>A0ABT1S0A8_9FIRM</name>
<proteinExistence type="predicted"/>
<evidence type="ECO:0000313" key="2">
    <source>
        <dbReference type="EMBL" id="MCQ4840372.1"/>
    </source>
</evidence>
<sequence length="298" mass="35241">MKDIPMATKFQDIQPIKKGMSSDEKYFVTAQNGEHFLLRLAEYKEFDRKKAEYELMKKLFHLNIPMPSPIDFGVCNNESSVYTLLSWIDGEEAEIAIPKLSKEKQYELGKESGRILQRIHTLNAPENTEDWETRYFSTMDKRLEAFRREGILFEGNDIILNYIDTNRHMLQKRPQCYHHGDYHLGNLIQSKSGQLFVIDWHTVDFENYGDPWYEFNRIGMEYPYFASGQIDGYFDNHVPEDFWKLLAYYLSASAITSIVWSKYFAPDRLSSILELNQNVLKWFDHMNSTVPTWYTQVK</sequence>
<keyword evidence="3" id="KW-1185">Reference proteome</keyword>
<evidence type="ECO:0000259" key="1">
    <source>
        <dbReference type="Pfam" id="PF01636"/>
    </source>
</evidence>
<reference evidence="2 3" key="1">
    <citation type="submission" date="2022-06" db="EMBL/GenBank/DDBJ databases">
        <title>Isolation of gut microbiota from human fecal samples.</title>
        <authorList>
            <person name="Pamer E.G."/>
            <person name="Barat B."/>
            <person name="Waligurski E."/>
            <person name="Medina S."/>
            <person name="Paddock L."/>
            <person name="Mostad J."/>
        </authorList>
    </citation>
    <scope>NUCLEOTIDE SEQUENCE [LARGE SCALE GENOMIC DNA]</scope>
    <source>
        <strain evidence="2 3">DFI.9.73</strain>
    </source>
</reference>
<dbReference type="PANTHER" id="PTHR41283">
    <property type="entry name" value="AMINOGLYCOSIDE PHOSPHOTRANSFERASE"/>
    <property type="match status" value="1"/>
</dbReference>
<dbReference type="EMBL" id="JANFZH010000023">
    <property type="protein sequence ID" value="MCQ4840372.1"/>
    <property type="molecule type" value="Genomic_DNA"/>
</dbReference>
<dbReference type="InterPro" id="IPR002575">
    <property type="entry name" value="Aminoglycoside_PTrfase"/>
</dbReference>
<feature type="domain" description="Aminoglycoside phosphotransferase" evidence="1">
    <location>
        <begin position="12"/>
        <end position="219"/>
    </location>
</feature>
<dbReference type="SUPFAM" id="SSF56112">
    <property type="entry name" value="Protein kinase-like (PK-like)"/>
    <property type="match status" value="1"/>
</dbReference>
<dbReference type="Gene3D" id="3.30.200.20">
    <property type="entry name" value="Phosphorylase Kinase, domain 1"/>
    <property type="match status" value="1"/>
</dbReference>
<gene>
    <name evidence="2" type="ORF">NE695_10670</name>
</gene>
<protein>
    <submittedName>
        <fullName evidence="2">Phosphotransferase</fullName>
    </submittedName>
</protein>
<dbReference type="RefSeq" id="WP_066866577.1">
    <property type="nucleotide sequence ID" value="NZ_CABKVV010000014.1"/>
</dbReference>
<organism evidence="2 3">
    <name type="scientific">Neglectibacter timonensis</name>
    <dbReference type="NCBI Taxonomy" id="1776382"/>
    <lineage>
        <taxon>Bacteria</taxon>
        <taxon>Bacillati</taxon>
        <taxon>Bacillota</taxon>
        <taxon>Clostridia</taxon>
        <taxon>Eubacteriales</taxon>
        <taxon>Oscillospiraceae</taxon>
        <taxon>Neglectibacter</taxon>
    </lineage>
</organism>
<dbReference type="Pfam" id="PF01636">
    <property type="entry name" value="APH"/>
    <property type="match status" value="1"/>
</dbReference>
<dbReference type="Gene3D" id="3.90.1200.10">
    <property type="match status" value="1"/>
</dbReference>
<accession>A0ABT1S0A8</accession>
<dbReference type="GeneID" id="90533462"/>
<comment type="caution">
    <text evidence="2">The sequence shown here is derived from an EMBL/GenBank/DDBJ whole genome shotgun (WGS) entry which is preliminary data.</text>
</comment>